<dbReference type="GO" id="GO:0016787">
    <property type="term" value="F:hydrolase activity"/>
    <property type="evidence" value="ECO:0007669"/>
    <property type="project" value="UniProtKB-KW"/>
</dbReference>
<reference evidence="1 2" key="1">
    <citation type="submission" date="2018-06" db="EMBL/GenBank/DDBJ databases">
        <authorList>
            <consortium name="Pathogen Informatics"/>
            <person name="Doyle S."/>
        </authorList>
    </citation>
    <scope>NUCLEOTIDE SEQUENCE [LARGE SCALE GENOMIC DNA]</scope>
    <source>
        <strain evidence="1 2">NCTC13645</strain>
    </source>
</reference>
<sequence length="106" mass="11609">MLAWRDEAIARGDLNLAQQPEQVWRTFIGVLDDFVTVFDAETMTLSELKDALQAGFDNANYSGIPATMDQVRVSESGIVQGEHYDTTIVFGATNTNLPGTVKTKAI</sequence>
<accession>A0A380P703</accession>
<keyword evidence="1" id="KW-0347">Helicase</keyword>
<proteinExistence type="predicted"/>
<gene>
    <name evidence="1" type="primary">rexB_2</name>
    <name evidence="1" type="ORF">NCTC13645_02006</name>
</gene>
<evidence type="ECO:0000313" key="2">
    <source>
        <dbReference type="Proteomes" id="UP000254621"/>
    </source>
</evidence>
<dbReference type="EC" id="3.1.-.-" evidence="1"/>
<organism evidence="1 2">
    <name type="scientific">Weissella viridescens</name>
    <name type="common">Lactobacillus viridescens</name>
    <dbReference type="NCBI Taxonomy" id="1629"/>
    <lineage>
        <taxon>Bacteria</taxon>
        <taxon>Bacillati</taxon>
        <taxon>Bacillota</taxon>
        <taxon>Bacilli</taxon>
        <taxon>Lactobacillales</taxon>
        <taxon>Lactobacillaceae</taxon>
        <taxon>Weissella</taxon>
    </lineage>
</organism>
<protein>
    <submittedName>
        <fullName evidence="1">ATP-dependent helicase/deoxyribonuclease subunit B</fullName>
        <ecNumber evidence="1">3.1.-.-</ecNumber>
    </submittedName>
</protein>
<dbReference type="Gene3D" id="3.40.50.300">
    <property type="entry name" value="P-loop containing nucleotide triphosphate hydrolases"/>
    <property type="match status" value="1"/>
</dbReference>
<keyword evidence="1" id="KW-0547">Nucleotide-binding</keyword>
<keyword evidence="1" id="KW-0067">ATP-binding</keyword>
<keyword evidence="1" id="KW-0378">Hydrolase</keyword>
<evidence type="ECO:0000313" key="1">
    <source>
        <dbReference type="EMBL" id="SUP60885.1"/>
    </source>
</evidence>
<dbReference type="EMBL" id="UHIV01000005">
    <property type="protein sequence ID" value="SUP60885.1"/>
    <property type="molecule type" value="Genomic_DNA"/>
</dbReference>
<dbReference type="Proteomes" id="UP000254621">
    <property type="component" value="Unassembled WGS sequence"/>
</dbReference>
<dbReference type="AlphaFoldDB" id="A0A380P703"/>
<dbReference type="InterPro" id="IPR027417">
    <property type="entry name" value="P-loop_NTPase"/>
</dbReference>
<name>A0A380P703_WEIVI</name>
<dbReference type="GO" id="GO:0004386">
    <property type="term" value="F:helicase activity"/>
    <property type="evidence" value="ECO:0007669"/>
    <property type="project" value="UniProtKB-KW"/>
</dbReference>